<feature type="transmembrane region" description="Helical" evidence="1">
    <location>
        <begin position="41"/>
        <end position="64"/>
    </location>
</feature>
<reference evidence="2 3" key="1">
    <citation type="submission" date="2021-06" db="EMBL/GenBank/DDBJ databases">
        <authorList>
            <person name="Palmer J.M."/>
        </authorList>
    </citation>
    <scope>NUCLEOTIDE SEQUENCE [LARGE SCALE GENOMIC DNA]</scope>
    <source>
        <strain evidence="2 3">AS_MEX2019</strain>
        <tissue evidence="2">Muscle</tissue>
    </source>
</reference>
<evidence type="ECO:0000313" key="2">
    <source>
        <dbReference type="EMBL" id="MEQ2306564.1"/>
    </source>
</evidence>
<keyword evidence="1" id="KW-1133">Transmembrane helix</keyword>
<name>A0ABV0ZJZ0_9TELE</name>
<proteinExistence type="predicted"/>
<accession>A0ABV0ZJZ0</accession>
<evidence type="ECO:0000313" key="3">
    <source>
        <dbReference type="Proteomes" id="UP001469553"/>
    </source>
</evidence>
<protein>
    <submittedName>
        <fullName evidence="2">Uncharacterized protein</fullName>
    </submittedName>
</protein>
<sequence>MVSGLSHDSMFGCLLCLEMCQVWSCFGLLLLYFFFTCTLVFLLYVLLVCLCVLLELLFETFYFCNAEFPHKYHKSAKKKIKKETCSLTSPFPPSDPQSICVTHTHSQQTKTAPTAPHPTAPSLPCIQCVASLSD</sequence>
<keyword evidence="3" id="KW-1185">Reference proteome</keyword>
<comment type="caution">
    <text evidence="2">The sequence shown here is derived from an EMBL/GenBank/DDBJ whole genome shotgun (WGS) entry which is preliminary data.</text>
</comment>
<gene>
    <name evidence="2" type="ORF">AMECASPLE_009547</name>
</gene>
<dbReference type="Proteomes" id="UP001469553">
    <property type="component" value="Unassembled WGS sequence"/>
</dbReference>
<dbReference type="EMBL" id="JAHRIP010066368">
    <property type="protein sequence ID" value="MEQ2306564.1"/>
    <property type="molecule type" value="Genomic_DNA"/>
</dbReference>
<keyword evidence="1" id="KW-0812">Transmembrane</keyword>
<evidence type="ECO:0000256" key="1">
    <source>
        <dbReference type="SAM" id="Phobius"/>
    </source>
</evidence>
<organism evidence="2 3">
    <name type="scientific">Ameca splendens</name>
    <dbReference type="NCBI Taxonomy" id="208324"/>
    <lineage>
        <taxon>Eukaryota</taxon>
        <taxon>Metazoa</taxon>
        <taxon>Chordata</taxon>
        <taxon>Craniata</taxon>
        <taxon>Vertebrata</taxon>
        <taxon>Euteleostomi</taxon>
        <taxon>Actinopterygii</taxon>
        <taxon>Neopterygii</taxon>
        <taxon>Teleostei</taxon>
        <taxon>Neoteleostei</taxon>
        <taxon>Acanthomorphata</taxon>
        <taxon>Ovalentaria</taxon>
        <taxon>Atherinomorphae</taxon>
        <taxon>Cyprinodontiformes</taxon>
        <taxon>Goodeidae</taxon>
        <taxon>Ameca</taxon>
    </lineage>
</organism>
<keyword evidence="1" id="KW-0472">Membrane</keyword>